<dbReference type="InterPro" id="IPR014710">
    <property type="entry name" value="RmlC-like_jellyroll"/>
</dbReference>
<dbReference type="EMBL" id="QPID01000001">
    <property type="protein sequence ID" value="RCU52949.1"/>
    <property type="molecule type" value="Genomic_DNA"/>
</dbReference>
<gene>
    <name evidence="3" type="ORF">DU002_01650</name>
</gene>
<dbReference type="SUPFAM" id="SSF51182">
    <property type="entry name" value="RmlC-like cupins"/>
    <property type="match status" value="1"/>
</dbReference>
<dbReference type="InterPro" id="IPR011051">
    <property type="entry name" value="RmlC_Cupin_sf"/>
</dbReference>
<organism evidence="3 4">
    <name type="scientific">Corallincola holothuriorum</name>
    <dbReference type="NCBI Taxonomy" id="2282215"/>
    <lineage>
        <taxon>Bacteria</taxon>
        <taxon>Pseudomonadati</taxon>
        <taxon>Pseudomonadota</taxon>
        <taxon>Gammaproteobacteria</taxon>
        <taxon>Alteromonadales</taxon>
        <taxon>Psychromonadaceae</taxon>
        <taxon>Corallincola</taxon>
    </lineage>
</organism>
<name>A0A368NTX4_9GAMM</name>
<dbReference type="Pfam" id="PF07883">
    <property type="entry name" value="Cupin_2"/>
    <property type="match status" value="1"/>
</dbReference>
<evidence type="ECO:0000256" key="1">
    <source>
        <dbReference type="ARBA" id="ARBA00022723"/>
    </source>
</evidence>
<dbReference type="InterPro" id="IPR013096">
    <property type="entry name" value="Cupin_2"/>
</dbReference>
<proteinExistence type="predicted"/>
<dbReference type="PANTHER" id="PTHR35848:SF9">
    <property type="entry name" value="SLL1358 PROTEIN"/>
    <property type="match status" value="1"/>
</dbReference>
<protein>
    <submittedName>
        <fullName evidence="3">Cupin domain-containing protein</fullName>
    </submittedName>
</protein>
<dbReference type="Gene3D" id="2.60.120.10">
    <property type="entry name" value="Jelly Rolls"/>
    <property type="match status" value="1"/>
</dbReference>
<sequence length="110" mass="12149">MTPYQWNQGCFGWHLLADPKLSVIEEEVAPGAGEVLHIHHQAQQFFYVLSGVVTIITASQDFHLKQGQGVAITPETPHQLKNNGTEVLRFLVISSPPTKNDRENICAGSN</sequence>
<dbReference type="Proteomes" id="UP000252558">
    <property type="component" value="Unassembled WGS sequence"/>
</dbReference>
<dbReference type="InterPro" id="IPR051610">
    <property type="entry name" value="GPI/OXD"/>
</dbReference>
<accession>A0A368NTX4</accession>
<reference evidence="3 4" key="1">
    <citation type="submission" date="2018-07" db="EMBL/GenBank/DDBJ databases">
        <title>Corallincola holothuriorum sp. nov., a new facultative anaerobe isolated from sea cucumber Apostichopus japonicus.</title>
        <authorList>
            <person name="Xia H."/>
        </authorList>
    </citation>
    <scope>NUCLEOTIDE SEQUENCE [LARGE SCALE GENOMIC DNA]</scope>
    <source>
        <strain evidence="3 4">C4</strain>
    </source>
</reference>
<keyword evidence="1" id="KW-0479">Metal-binding</keyword>
<evidence type="ECO:0000313" key="4">
    <source>
        <dbReference type="Proteomes" id="UP000252558"/>
    </source>
</evidence>
<evidence type="ECO:0000259" key="2">
    <source>
        <dbReference type="Pfam" id="PF07883"/>
    </source>
</evidence>
<comment type="caution">
    <text evidence="3">The sequence shown here is derived from an EMBL/GenBank/DDBJ whole genome shotgun (WGS) entry which is preliminary data.</text>
</comment>
<dbReference type="GO" id="GO:0046872">
    <property type="term" value="F:metal ion binding"/>
    <property type="evidence" value="ECO:0007669"/>
    <property type="project" value="UniProtKB-KW"/>
</dbReference>
<feature type="domain" description="Cupin type-2" evidence="2">
    <location>
        <begin position="26"/>
        <end position="93"/>
    </location>
</feature>
<keyword evidence="4" id="KW-1185">Reference proteome</keyword>
<dbReference type="PANTHER" id="PTHR35848">
    <property type="entry name" value="OXALATE-BINDING PROTEIN"/>
    <property type="match status" value="1"/>
</dbReference>
<dbReference type="OrthoDB" id="9806121at2"/>
<dbReference type="AlphaFoldDB" id="A0A368NTX4"/>
<evidence type="ECO:0000313" key="3">
    <source>
        <dbReference type="EMBL" id="RCU52949.1"/>
    </source>
</evidence>